<accession>A0ABV3P604</accession>
<dbReference type="SUPFAM" id="SSF47384">
    <property type="entry name" value="Homodimeric domain of signal transducing histidine kinase"/>
    <property type="match status" value="1"/>
</dbReference>
<dbReference type="Pfam" id="PF00512">
    <property type="entry name" value="HisKA"/>
    <property type="match status" value="1"/>
</dbReference>
<evidence type="ECO:0000256" key="3">
    <source>
        <dbReference type="ARBA" id="ARBA00012438"/>
    </source>
</evidence>
<evidence type="ECO:0000256" key="1">
    <source>
        <dbReference type="ARBA" id="ARBA00000085"/>
    </source>
</evidence>
<dbReference type="InterPro" id="IPR004358">
    <property type="entry name" value="Sig_transdc_His_kin-like_C"/>
</dbReference>
<dbReference type="PROSITE" id="PS50109">
    <property type="entry name" value="HIS_KIN"/>
    <property type="match status" value="1"/>
</dbReference>
<keyword evidence="5" id="KW-0808">Transferase</keyword>
<dbReference type="PRINTS" id="PR00344">
    <property type="entry name" value="BCTRLSENSOR"/>
</dbReference>
<keyword evidence="9" id="KW-0902">Two-component regulatory system</keyword>
<proteinExistence type="predicted"/>
<dbReference type="PANTHER" id="PTHR45436">
    <property type="entry name" value="SENSOR HISTIDINE KINASE YKOH"/>
    <property type="match status" value="1"/>
</dbReference>
<dbReference type="PROSITE" id="PS50885">
    <property type="entry name" value="HAMP"/>
    <property type="match status" value="1"/>
</dbReference>
<evidence type="ECO:0000256" key="9">
    <source>
        <dbReference type="ARBA" id="ARBA00023012"/>
    </source>
</evidence>
<reference evidence="15 16" key="1">
    <citation type="submission" date="2024-07" db="EMBL/GenBank/DDBJ databases">
        <authorList>
            <person name="Thanompreechachai J."/>
            <person name="Duangmal K."/>
        </authorList>
    </citation>
    <scope>NUCLEOTIDE SEQUENCE [LARGE SCALE GENOMIC DNA]</scope>
    <source>
        <strain evidence="15 16">KCTC 19886</strain>
    </source>
</reference>
<evidence type="ECO:0000256" key="2">
    <source>
        <dbReference type="ARBA" id="ARBA00004236"/>
    </source>
</evidence>
<keyword evidence="7 15" id="KW-0418">Kinase</keyword>
<sequence>MRSGNLERMRDRVVTRWRGAGVQVRSTVAAVLVQALVVLAAGGLLLLLLRDDLRQSLEASNLATAQSVQALAGVDREDLQAAIDAAARRRAAVQLLDADGNVVASSADLRGAAPLLDPATVPTGTGHEKVRLPFDDDAYLVTSLSGQVDGRRSTVFVAQSLGTGEDTLHAAAAGLAVAGPLLLLAVGFATYVFVGRALRPVTRIRRTVEGISHRDLSERVPRPPGQDEVARLATTMNAMLDRLEGGEAVRRQFVSDASHELRSPVATLRAAADIALTQPERTDPADLARLVRGEAQRLDRLVSDLLLLARLDERGRAGTVAEPEREEVDLDDLVTDEHRRLRGTTGLDVALHREPARVLGDASALARVLRNLVDNAVRHAHSSVAVELRRNGSRAVLVVTNDGAPVPVADRERIFDRFVRLDESRARDAGGSGLGLAVVRDVVTAHGGSVRVEDPEGGAPGTSFRVELPLAPLPPD</sequence>
<dbReference type="Gene3D" id="6.10.340.10">
    <property type="match status" value="1"/>
</dbReference>
<feature type="region of interest" description="Disordered" evidence="11">
    <location>
        <begin position="449"/>
        <end position="476"/>
    </location>
</feature>
<dbReference type="SMART" id="SM00388">
    <property type="entry name" value="HisKA"/>
    <property type="match status" value="1"/>
</dbReference>
<dbReference type="Pfam" id="PF00672">
    <property type="entry name" value="HAMP"/>
    <property type="match status" value="1"/>
</dbReference>
<dbReference type="GO" id="GO:0016301">
    <property type="term" value="F:kinase activity"/>
    <property type="evidence" value="ECO:0007669"/>
    <property type="project" value="UniProtKB-KW"/>
</dbReference>
<dbReference type="InterPro" id="IPR005467">
    <property type="entry name" value="His_kinase_dom"/>
</dbReference>
<keyword evidence="8 12" id="KW-1133">Transmembrane helix</keyword>
<feature type="domain" description="HAMP" evidence="14">
    <location>
        <begin position="195"/>
        <end position="248"/>
    </location>
</feature>
<evidence type="ECO:0000256" key="10">
    <source>
        <dbReference type="ARBA" id="ARBA00023136"/>
    </source>
</evidence>
<dbReference type="InterPro" id="IPR036097">
    <property type="entry name" value="HisK_dim/P_sf"/>
</dbReference>
<evidence type="ECO:0000313" key="15">
    <source>
        <dbReference type="EMBL" id="MEW9265050.1"/>
    </source>
</evidence>
<dbReference type="SMART" id="SM00387">
    <property type="entry name" value="HATPase_c"/>
    <property type="match status" value="1"/>
</dbReference>
<comment type="catalytic activity">
    <reaction evidence="1">
        <text>ATP + protein L-histidine = ADP + protein N-phospho-L-histidine.</text>
        <dbReference type="EC" id="2.7.13.3"/>
    </reaction>
</comment>
<dbReference type="Pfam" id="PF02518">
    <property type="entry name" value="HATPase_c"/>
    <property type="match status" value="1"/>
</dbReference>
<evidence type="ECO:0000313" key="16">
    <source>
        <dbReference type="Proteomes" id="UP001555826"/>
    </source>
</evidence>
<keyword evidence="16" id="KW-1185">Reference proteome</keyword>
<keyword evidence="4" id="KW-0597">Phosphoprotein</keyword>
<dbReference type="Proteomes" id="UP001555826">
    <property type="component" value="Unassembled WGS sequence"/>
</dbReference>
<dbReference type="RefSeq" id="WP_367637959.1">
    <property type="nucleotide sequence ID" value="NZ_JBFNQN010000006.1"/>
</dbReference>
<dbReference type="InterPro" id="IPR003594">
    <property type="entry name" value="HATPase_dom"/>
</dbReference>
<evidence type="ECO:0000256" key="12">
    <source>
        <dbReference type="SAM" id="Phobius"/>
    </source>
</evidence>
<evidence type="ECO:0000256" key="4">
    <source>
        <dbReference type="ARBA" id="ARBA00022553"/>
    </source>
</evidence>
<dbReference type="Gene3D" id="1.10.287.130">
    <property type="match status" value="1"/>
</dbReference>
<dbReference type="Gene3D" id="3.30.565.10">
    <property type="entry name" value="Histidine kinase-like ATPase, C-terminal domain"/>
    <property type="match status" value="1"/>
</dbReference>
<gene>
    <name evidence="15" type="ORF">AB1207_09845</name>
</gene>
<evidence type="ECO:0000259" key="13">
    <source>
        <dbReference type="PROSITE" id="PS50109"/>
    </source>
</evidence>
<dbReference type="InterPro" id="IPR003660">
    <property type="entry name" value="HAMP_dom"/>
</dbReference>
<dbReference type="SUPFAM" id="SSF158472">
    <property type="entry name" value="HAMP domain-like"/>
    <property type="match status" value="1"/>
</dbReference>
<keyword evidence="10 12" id="KW-0472">Membrane</keyword>
<comment type="caution">
    <text evidence="15">The sequence shown here is derived from an EMBL/GenBank/DDBJ whole genome shotgun (WGS) entry which is preliminary data.</text>
</comment>
<dbReference type="InterPro" id="IPR050428">
    <property type="entry name" value="TCS_sensor_his_kinase"/>
</dbReference>
<dbReference type="SUPFAM" id="SSF55874">
    <property type="entry name" value="ATPase domain of HSP90 chaperone/DNA topoisomerase II/histidine kinase"/>
    <property type="match status" value="1"/>
</dbReference>
<feature type="transmembrane region" description="Helical" evidence="12">
    <location>
        <begin position="170"/>
        <end position="194"/>
    </location>
</feature>
<dbReference type="InterPro" id="IPR036890">
    <property type="entry name" value="HATPase_C_sf"/>
</dbReference>
<evidence type="ECO:0000256" key="5">
    <source>
        <dbReference type="ARBA" id="ARBA00022679"/>
    </source>
</evidence>
<organism evidence="15 16">
    <name type="scientific">Kineococcus endophyticus</name>
    <dbReference type="NCBI Taxonomy" id="1181883"/>
    <lineage>
        <taxon>Bacteria</taxon>
        <taxon>Bacillati</taxon>
        <taxon>Actinomycetota</taxon>
        <taxon>Actinomycetes</taxon>
        <taxon>Kineosporiales</taxon>
        <taxon>Kineosporiaceae</taxon>
        <taxon>Kineococcus</taxon>
    </lineage>
</organism>
<evidence type="ECO:0000259" key="14">
    <source>
        <dbReference type="PROSITE" id="PS50885"/>
    </source>
</evidence>
<feature type="transmembrane region" description="Helical" evidence="12">
    <location>
        <begin position="28"/>
        <end position="49"/>
    </location>
</feature>
<evidence type="ECO:0000256" key="8">
    <source>
        <dbReference type="ARBA" id="ARBA00022989"/>
    </source>
</evidence>
<evidence type="ECO:0000256" key="7">
    <source>
        <dbReference type="ARBA" id="ARBA00022777"/>
    </source>
</evidence>
<evidence type="ECO:0000256" key="11">
    <source>
        <dbReference type="SAM" id="MobiDB-lite"/>
    </source>
</evidence>
<dbReference type="CDD" id="cd00082">
    <property type="entry name" value="HisKA"/>
    <property type="match status" value="1"/>
</dbReference>
<dbReference type="CDD" id="cd00075">
    <property type="entry name" value="HATPase"/>
    <property type="match status" value="1"/>
</dbReference>
<feature type="domain" description="Histidine kinase" evidence="13">
    <location>
        <begin position="256"/>
        <end position="472"/>
    </location>
</feature>
<keyword evidence="6 12" id="KW-0812">Transmembrane</keyword>
<dbReference type="CDD" id="cd06225">
    <property type="entry name" value="HAMP"/>
    <property type="match status" value="1"/>
</dbReference>
<comment type="subcellular location">
    <subcellularLocation>
        <location evidence="2">Cell membrane</location>
    </subcellularLocation>
</comment>
<dbReference type="EC" id="2.7.13.3" evidence="3"/>
<dbReference type="SMART" id="SM00304">
    <property type="entry name" value="HAMP"/>
    <property type="match status" value="1"/>
</dbReference>
<dbReference type="InterPro" id="IPR003661">
    <property type="entry name" value="HisK_dim/P_dom"/>
</dbReference>
<name>A0ABV3P604_9ACTN</name>
<evidence type="ECO:0000256" key="6">
    <source>
        <dbReference type="ARBA" id="ARBA00022692"/>
    </source>
</evidence>
<dbReference type="PANTHER" id="PTHR45436:SF5">
    <property type="entry name" value="SENSOR HISTIDINE KINASE TRCS"/>
    <property type="match status" value="1"/>
</dbReference>
<dbReference type="EMBL" id="JBFNQN010000006">
    <property type="protein sequence ID" value="MEW9265050.1"/>
    <property type="molecule type" value="Genomic_DNA"/>
</dbReference>
<protein>
    <recommendedName>
        <fullName evidence="3">histidine kinase</fullName>
        <ecNumber evidence="3">2.7.13.3</ecNumber>
    </recommendedName>
</protein>